<dbReference type="SUPFAM" id="SSF56801">
    <property type="entry name" value="Acetyl-CoA synthetase-like"/>
    <property type="match status" value="1"/>
</dbReference>
<keyword evidence="2" id="KW-0436">Ligase</keyword>
<dbReference type="GO" id="GO:0016874">
    <property type="term" value="F:ligase activity"/>
    <property type="evidence" value="ECO:0007669"/>
    <property type="project" value="UniProtKB-KW"/>
</dbReference>
<evidence type="ECO:0000259" key="1">
    <source>
        <dbReference type="Pfam" id="PF00501"/>
    </source>
</evidence>
<dbReference type="Pfam" id="PF00501">
    <property type="entry name" value="AMP-binding"/>
    <property type="match status" value="1"/>
</dbReference>
<dbReference type="InterPro" id="IPR050237">
    <property type="entry name" value="ATP-dep_AMP-bd_enzyme"/>
</dbReference>
<protein>
    <submittedName>
        <fullName evidence="2">Acyl-CoA synthetase (AMP-forming)/AMP-acid ligase II</fullName>
    </submittedName>
</protein>
<keyword evidence="3" id="KW-1185">Reference proteome</keyword>
<dbReference type="Gene3D" id="3.40.50.12780">
    <property type="entry name" value="N-terminal domain of ligase-like"/>
    <property type="match status" value="1"/>
</dbReference>
<evidence type="ECO:0000313" key="3">
    <source>
        <dbReference type="Proteomes" id="UP000199236"/>
    </source>
</evidence>
<name>A0A1I5I7I3_9HYPH</name>
<accession>A0A1I5I7I3</accession>
<evidence type="ECO:0000313" key="2">
    <source>
        <dbReference type="EMBL" id="SFO56618.1"/>
    </source>
</evidence>
<dbReference type="Proteomes" id="UP000199236">
    <property type="component" value="Unassembled WGS sequence"/>
</dbReference>
<feature type="domain" description="AMP-dependent synthetase/ligase" evidence="1">
    <location>
        <begin position="27"/>
        <end position="167"/>
    </location>
</feature>
<dbReference type="InterPro" id="IPR042099">
    <property type="entry name" value="ANL_N_sf"/>
</dbReference>
<proteinExistence type="predicted"/>
<organism evidence="2 3">
    <name type="scientific">Cohaesibacter marisflavi</name>
    <dbReference type="NCBI Taxonomy" id="655353"/>
    <lineage>
        <taxon>Bacteria</taxon>
        <taxon>Pseudomonadati</taxon>
        <taxon>Pseudomonadota</taxon>
        <taxon>Alphaproteobacteria</taxon>
        <taxon>Hyphomicrobiales</taxon>
        <taxon>Cohaesibacteraceae</taxon>
    </lineage>
</organism>
<dbReference type="InterPro" id="IPR000873">
    <property type="entry name" value="AMP-dep_synth/lig_dom"/>
</dbReference>
<dbReference type="Gene3D" id="3.30.300.30">
    <property type="match status" value="1"/>
</dbReference>
<dbReference type="InterPro" id="IPR045851">
    <property type="entry name" value="AMP-bd_C_sf"/>
</dbReference>
<dbReference type="AlphaFoldDB" id="A0A1I5I7I3"/>
<sequence length="568" mass="62263">MLLSTPEQIETYSSSGLWGEDRLDLVFARHAEQRPDDLALIDDQGLHSVSGRRPQCLSFIRTWRRVVALSEFLTGIGMKADTVVAMLIPPSADAAVLTLVASRMGLILAPIPLTSGEADLREKLEQVGAKAIVCCSHYEEEAVAERVRNVAAEMFSIRFVFCIGENAPEGLIDLGDILDGEDNVAEDGLFEHGSQISANSVLAIHWSSAGSEQAMPIGRSHNQLLAIARYVHEQTDLSSEHCSFVSHHLSGLIGFAVGMVAALDVGARLQFHNFRTLGRYINALAEFGGQHVVLPGGLWEEAHALLPMQVREQLISIMLVWNRVHAEQTVFAENETAARLIDLTNFKDLALFSQIRRHPSEVGSVPLGAINSLHDPSRVWMETFLYGMEESRAQTDSAIVGGELCLKGSMLPQCAFPLAGAVEGKALRATEDGYIHTEIGCHLVTEEHGDQRALFRPLGDLGDVLAFGGFTERGTDLDALYRDCIVVTDAAAFVVPSEENNPAHLMAALVVDDKETAREEFYAYLKEKRVSSMKWPRDIIFVEAIPRQTNGRVMRESLIEASQVANVA</sequence>
<reference evidence="2 3" key="1">
    <citation type="submission" date="2016-10" db="EMBL/GenBank/DDBJ databases">
        <authorList>
            <person name="de Groot N.N."/>
        </authorList>
    </citation>
    <scope>NUCLEOTIDE SEQUENCE [LARGE SCALE GENOMIC DNA]</scope>
    <source>
        <strain evidence="2 3">CGMCC 1.9157</strain>
    </source>
</reference>
<dbReference type="PANTHER" id="PTHR43767">
    <property type="entry name" value="LONG-CHAIN-FATTY-ACID--COA LIGASE"/>
    <property type="match status" value="1"/>
</dbReference>
<dbReference type="STRING" id="655353.SAMN04488056_10899"/>
<dbReference type="EMBL" id="FOVR01000008">
    <property type="protein sequence ID" value="SFO56618.1"/>
    <property type="molecule type" value="Genomic_DNA"/>
</dbReference>
<dbReference type="RefSeq" id="WP_090073671.1">
    <property type="nucleotide sequence ID" value="NZ_FOVR01000008.1"/>
</dbReference>
<dbReference type="PANTHER" id="PTHR43767:SF12">
    <property type="entry name" value="AMP-DEPENDENT SYNTHETASE AND LIGASE"/>
    <property type="match status" value="1"/>
</dbReference>
<gene>
    <name evidence="2" type="ORF">SAMN04488056_10899</name>
</gene>
<dbReference type="OrthoDB" id="7842397at2"/>